<dbReference type="Proteomes" id="UP001295423">
    <property type="component" value="Unassembled WGS sequence"/>
</dbReference>
<keyword evidence="4 6" id="KW-1133">Transmembrane helix</keyword>
<dbReference type="AlphaFoldDB" id="A0AAD2PUJ9"/>
<evidence type="ECO:0000256" key="4">
    <source>
        <dbReference type="ARBA" id="ARBA00022989"/>
    </source>
</evidence>
<keyword evidence="5 6" id="KW-0472">Membrane</keyword>
<sequence>MSSNTPYYNAAEGPAILDQGNAEWKRGTKQGAKCQDLIWGILFYVQLGVIGILTAKYAPIMTVELAETYATSNYNQGRRLEEQNEQNNAFEVNVGQIWFLVGTSALISGLLSTFAMTLMSKCAQVLIKMALFFNIFVTAGVTIVALVAGGSSSVVLLCGVSFVFALYYAYVVWNRVAFAASNLVTATTAVQANLGLTFLAYSSLILSMLWSVWWAVAFVSTNYVLGNCNPDGTCEEELNGFIVFLLLVSYFWTAQVIKNVVHVTVAGTVGTWWFAPYEASGCCSQAVRDSYTRSMTTSFGSISLGSLLVSLVSATREMLYAMREQNNSLLLCLADCLLGCIESLLEYFNSWAFVYVGLYNYSFIEAGSNVMTLFKSRGWSAIVADILVDTVLLMVSLAVGILTGLSLALLASFANWSQEMRGVALIAGTVVGFIFCTTMFSLISSGVNAVIVCYAEAPAEFQENHPHLAQQMLGAWKQAYPNEFQY</sequence>
<feature type="transmembrane region" description="Helical" evidence="6">
    <location>
        <begin position="298"/>
        <end position="315"/>
    </location>
</feature>
<evidence type="ECO:0000256" key="6">
    <source>
        <dbReference type="RuleBase" id="RU368066"/>
    </source>
</evidence>
<evidence type="ECO:0000256" key="5">
    <source>
        <dbReference type="ARBA" id="ARBA00023136"/>
    </source>
</evidence>
<dbReference type="PANTHER" id="PTHR12385:SF4">
    <property type="entry name" value="PROTEIN PNS1"/>
    <property type="match status" value="1"/>
</dbReference>
<keyword evidence="3 6" id="KW-0812">Transmembrane</keyword>
<comment type="similarity">
    <text evidence="2 6">Belongs to the CTL (choline transporter-like) family.</text>
</comment>
<evidence type="ECO:0000256" key="3">
    <source>
        <dbReference type="ARBA" id="ARBA00022692"/>
    </source>
</evidence>
<evidence type="ECO:0000256" key="1">
    <source>
        <dbReference type="ARBA" id="ARBA00004141"/>
    </source>
</evidence>
<gene>
    <name evidence="7" type="ORF">CYCCA115_LOCUS12331</name>
</gene>
<feature type="transmembrane region" description="Helical" evidence="6">
    <location>
        <begin position="238"/>
        <end position="257"/>
    </location>
</feature>
<keyword evidence="8" id="KW-1185">Reference proteome</keyword>
<dbReference type="InterPro" id="IPR007603">
    <property type="entry name" value="Choline_transptr-like"/>
</dbReference>
<protein>
    <recommendedName>
        <fullName evidence="6">Choline transporter-like protein</fullName>
    </recommendedName>
</protein>
<proteinExistence type="inferred from homology"/>
<comment type="caution">
    <text evidence="7">The sequence shown here is derived from an EMBL/GenBank/DDBJ whole genome shotgun (WGS) entry which is preliminary data.</text>
</comment>
<accession>A0AAD2PUJ9</accession>
<dbReference type="EMBL" id="CAKOGP040001759">
    <property type="protein sequence ID" value="CAJ1949919.1"/>
    <property type="molecule type" value="Genomic_DNA"/>
</dbReference>
<evidence type="ECO:0000313" key="7">
    <source>
        <dbReference type="EMBL" id="CAJ1949919.1"/>
    </source>
</evidence>
<reference evidence="7" key="1">
    <citation type="submission" date="2023-08" db="EMBL/GenBank/DDBJ databases">
        <authorList>
            <person name="Audoor S."/>
            <person name="Bilcke G."/>
        </authorList>
    </citation>
    <scope>NUCLEOTIDE SEQUENCE</scope>
</reference>
<feature type="transmembrane region" description="Helical" evidence="6">
    <location>
        <begin position="130"/>
        <end position="148"/>
    </location>
</feature>
<feature type="transmembrane region" description="Helical" evidence="6">
    <location>
        <begin position="423"/>
        <end position="443"/>
    </location>
</feature>
<feature type="transmembrane region" description="Helical" evidence="6">
    <location>
        <begin position="386"/>
        <end position="411"/>
    </location>
</feature>
<dbReference type="GO" id="GO:0022857">
    <property type="term" value="F:transmembrane transporter activity"/>
    <property type="evidence" value="ECO:0007669"/>
    <property type="project" value="UniProtKB-UniRule"/>
</dbReference>
<comment type="function">
    <text evidence="6">Choline transporter.</text>
</comment>
<name>A0AAD2PUJ9_9STRA</name>
<dbReference type="GO" id="GO:0005886">
    <property type="term" value="C:plasma membrane"/>
    <property type="evidence" value="ECO:0007669"/>
    <property type="project" value="UniProtKB-SubCell"/>
</dbReference>
<comment type="subcellular location">
    <subcellularLocation>
        <location evidence="6">Cell membrane</location>
        <topology evidence="6">Multi-pass membrane protein</topology>
    </subcellularLocation>
    <subcellularLocation>
        <location evidence="1">Membrane</location>
        <topology evidence="1">Multi-pass membrane protein</topology>
    </subcellularLocation>
</comment>
<feature type="transmembrane region" description="Helical" evidence="6">
    <location>
        <begin position="97"/>
        <end position="118"/>
    </location>
</feature>
<feature type="transmembrane region" description="Helical" evidence="6">
    <location>
        <begin position="37"/>
        <end position="58"/>
    </location>
</feature>
<dbReference type="PANTHER" id="PTHR12385">
    <property type="entry name" value="CHOLINE TRANSPORTER-LIKE (SLC FAMILY 44)"/>
    <property type="match status" value="1"/>
</dbReference>
<evidence type="ECO:0000313" key="8">
    <source>
        <dbReference type="Proteomes" id="UP001295423"/>
    </source>
</evidence>
<evidence type="ECO:0000256" key="2">
    <source>
        <dbReference type="ARBA" id="ARBA00007168"/>
    </source>
</evidence>
<organism evidence="7 8">
    <name type="scientific">Cylindrotheca closterium</name>
    <dbReference type="NCBI Taxonomy" id="2856"/>
    <lineage>
        <taxon>Eukaryota</taxon>
        <taxon>Sar</taxon>
        <taxon>Stramenopiles</taxon>
        <taxon>Ochrophyta</taxon>
        <taxon>Bacillariophyta</taxon>
        <taxon>Bacillariophyceae</taxon>
        <taxon>Bacillariophycidae</taxon>
        <taxon>Bacillariales</taxon>
        <taxon>Bacillariaceae</taxon>
        <taxon>Cylindrotheca</taxon>
    </lineage>
</organism>
<feature type="transmembrane region" description="Helical" evidence="6">
    <location>
        <begin position="154"/>
        <end position="173"/>
    </location>
</feature>
<dbReference type="Pfam" id="PF04515">
    <property type="entry name" value="Choline_transpo"/>
    <property type="match status" value="1"/>
</dbReference>